<evidence type="ECO:0000256" key="1">
    <source>
        <dbReference type="SAM" id="Phobius"/>
    </source>
</evidence>
<protein>
    <recommendedName>
        <fullName evidence="2">SPW repeat-containing integral membrane domain-containing protein</fullName>
    </recommendedName>
</protein>
<proteinExistence type="predicted"/>
<reference evidence="3" key="1">
    <citation type="submission" date="2023-03" db="EMBL/GenBank/DDBJ databases">
        <title>Actinoallomurus iriomotensis NBRC 103684.</title>
        <authorList>
            <person name="Ichikawa N."/>
            <person name="Sato H."/>
            <person name="Tonouchi N."/>
        </authorList>
    </citation>
    <scope>NUCLEOTIDE SEQUENCE</scope>
    <source>
        <strain evidence="3">NBRC 103684</strain>
    </source>
</reference>
<sequence>MSTRPMMERHPDIAELRARYDLAAERPTAQAVDGLTLLSGLYLAMSPWIVGFGGRTTLTINNLISGIAVALLAVAFVSAYGRTHGVTWVVPLIGVWTIIAPWIVSGHPATTATICSNVVVGALIVIFGALAAGVGLASRRTTMGERRF</sequence>
<dbReference type="RefSeq" id="WP_285575362.1">
    <property type="nucleotide sequence ID" value="NZ_BSTK01000006.1"/>
</dbReference>
<feature type="transmembrane region" description="Helical" evidence="1">
    <location>
        <begin position="60"/>
        <end position="79"/>
    </location>
</feature>
<dbReference type="Pfam" id="PF03779">
    <property type="entry name" value="SPW"/>
    <property type="match status" value="1"/>
</dbReference>
<dbReference type="AlphaFoldDB" id="A0A9W6S6Y6"/>
<evidence type="ECO:0000259" key="2">
    <source>
        <dbReference type="Pfam" id="PF03779"/>
    </source>
</evidence>
<keyword evidence="1" id="KW-0812">Transmembrane</keyword>
<dbReference type="Proteomes" id="UP001165074">
    <property type="component" value="Unassembled WGS sequence"/>
</dbReference>
<gene>
    <name evidence="3" type="ORF">Airi02_047760</name>
</gene>
<evidence type="ECO:0000313" key="4">
    <source>
        <dbReference type="Proteomes" id="UP001165074"/>
    </source>
</evidence>
<feature type="transmembrane region" description="Helical" evidence="1">
    <location>
        <begin position="116"/>
        <end position="137"/>
    </location>
</feature>
<feature type="transmembrane region" description="Helical" evidence="1">
    <location>
        <begin position="35"/>
        <end position="54"/>
    </location>
</feature>
<dbReference type="InterPro" id="IPR005530">
    <property type="entry name" value="SPW"/>
</dbReference>
<keyword evidence="4" id="KW-1185">Reference proteome</keyword>
<keyword evidence="1" id="KW-0472">Membrane</keyword>
<feature type="domain" description="SPW repeat-containing integral membrane" evidence="2">
    <location>
        <begin position="32"/>
        <end position="129"/>
    </location>
</feature>
<dbReference type="EMBL" id="BSTK01000006">
    <property type="protein sequence ID" value="GLY86847.1"/>
    <property type="molecule type" value="Genomic_DNA"/>
</dbReference>
<accession>A0A9W6S6Y6</accession>
<keyword evidence="1" id="KW-1133">Transmembrane helix</keyword>
<name>A0A9W6S6Y6_9ACTN</name>
<organism evidence="3 4">
    <name type="scientific">Actinoallomurus iriomotensis</name>
    <dbReference type="NCBI Taxonomy" id="478107"/>
    <lineage>
        <taxon>Bacteria</taxon>
        <taxon>Bacillati</taxon>
        <taxon>Actinomycetota</taxon>
        <taxon>Actinomycetes</taxon>
        <taxon>Streptosporangiales</taxon>
        <taxon>Thermomonosporaceae</taxon>
        <taxon>Actinoallomurus</taxon>
    </lineage>
</organism>
<evidence type="ECO:0000313" key="3">
    <source>
        <dbReference type="EMBL" id="GLY86847.1"/>
    </source>
</evidence>
<feature type="transmembrane region" description="Helical" evidence="1">
    <location>
        <begin position="86"/>
        <end position="104"/>
    </location>
</feature>
<comment type="caution">
    <text evidence="3">The sequence shown here is derived from an EMBL/GenBank/DDBJ whole genome shotgun (WGS) entry which is preliminary data.</text>
</comment>